<dbReference type="EMBL" id="BMTD01000015">
    <property type="protein sequence ID" value="GGV12251.1"/>
    <property type="molecule type" value="Genomic_DNA"/>
</dbReference>
<reference evidence="1" key="2">
    <citation type="submission" date="2020-09" db="EMBL/GenBank/DDBJ databases">
        <authorList>
            <person name="Sun Q."/>
            <person name="Ohkuma M."/>
        </authorList>
    </citation>
    <scope>NUCLEOTIDE SEQUENCE</scope>
    <source>
        <strain evidence="1">JCM 4369</strain>
    </source>
</reference>
<keyword evidence="2" id="KW-1185">Reference proteome</keyword>
<dbReference type="Proteomes" id="UP000618795">
    <property type="component" value="Unassembled WGS sequence"/>
</dbReference>
<sequence length="65" mass="7465">MWGCNGTTQQQWYHPSGDLAIYNVRFNNGNNTVLDRDTNVPGNGAQAQLWGRNLQSQQWWDIRTA</sequence>
<dbReference type="Gene3D" id="2.80.10.50">
    <property type="match status" value="1"/>
</dbReference>
<evidence type="ECO:0000313" key="2">
    <source>
        <dbReference type="Proteomes" id="UP000618795"/>
    </source>
</evidence>
<dbReference type="InterPro" id="IPR035992">
    <property type="entry name" value="Ricin_B-like_lectins"/>
</dbReference>
<evidence type="ECO:0008006" key="3">
    <source>
        <dbReference type="Google" id="ProtNLM"/>
    </source>
</evidence>
<dbReference type="SUPFAM" id="SSF50370">
    <property type="entry name" value="Ricin B-like lectins"/>
    <property type="match status" value="1"/>
</dbReference>
<comment type="caution">
    <text evidence="1">The sequence shown here is derived from an EMBL/GenBank/DDBJ whole genome shotgun (WGS) entry which is preliminary data.</text>
</comment>
<gene>
    <name evidence="1" type="ORF">GCM10010260_58610</name>
</gene>
<accession>A0A918ME17</accession>
<name>A0A918ME17_9ACTN</name>
<dbReference type="AlphaFoldDB" id="A0A918ME17"/>
<proteinExistence type="predicted"/>
<organism evidence="1 2">
    <name type="scientific">Streptomyces filipinensis</name>
    <dbReference type="NCBI Taxonomy" id="66887"/>
    <lineage>
        <taxon>Bacteria</taxon>
        <taxon>Bacillati</taxon>
        <taxon>Actinomycetota</taxon>
        <taxon>Actinomycetes</taxon>
        <taxon>Kitasatosporales</taxon>
        <taxon>Streptomycetaceae</taxon>
        <taxon>Streptomyces</taxon>
    </lineage>
</organism>
<evidence type="ECO:0000313" key="1">
    <source>
        <dbReference type="EMBL" id="GGV12251.1"/>
    </source>
</evidence>
<dbReference type="CDD" id="cd00161">
    <property type="entry name" value="beta-trefoil_Ricin-like"/>
    <property type="match status" value="1"/>
</dbReference>
<dbReference type="PROSITE" id="PS50231">
    <property type="entry name" value="RICIN_B_LECTIN"/>
    <property type="match status" value="1"/>
</dbReference>
<reference evidence="1" key="1">
    <citation type="journal article" date="2014" name="Int. J. Syst. Evol. Microbiol.">
        <title>Complete genome sequence of Corynebacterium casei LMG S-19264T (=DSM 44701T), isolated from a smear-ripened cheese.</title>
        <authorList>
            <consortium name="US DOE Joint Genome Institute (JGI-PGF)"/>
            <person name="Walter F."/>
            <person name="Albersmeier A."/>
            <person name="Kalinowski J."/>
            <person name="Ruckert C."/>
        </authorList>
    </citation>
    <scope>NUCLEOTIDE SEQUENCE</scope>
    <source>
        <strain evidence="1">JCM 4369</strain>
    </source>
</reference>
<protein>
    <recommendedName>
        <fullName evidence="3">Ricin B lectin domain-containing protein</fullName>
    </recommendedName>
</protein>